<accession>A0ACD4NJI3</accession>
<evidence type="ECO:0000313" key="2">
    <source>
        <dbReference type="Proteomes" id="UP001163223"/>
    </source>
</evidence>
<sequence>MCALFGVDAAEGAQGMDPDRMLRRIHPDDRAEALVGLQATFAAPGSYTYRYRLLSDGSEFRWLRAHGACFTDEAGRPTHISGVLLTEASANASLEVEIVERLMGALDLARLTNDTVLPRLIEAVLLHAGRELAKGMDRSMFT</sequence>
<evidence type="ECO:0000313" key="1">
    <source>
        <dbReference type="EMBL" id="WAJ26871.1"/>
    </source>
</evidence>
<organism evidence="1 2">
    <name type="scientific">Antarcticirhabdus aurantiaca</name>
    <dbReference type="NCBI Taxonomy" id="2606717"/>
    <lineage>
        <taxon>Bacteria</taxon>
        <taxon>Pseudomonadati</taxon>
        <taxon>Pseudomonadota</taxon>
        <taxon>Alphaproteobacteria</taxon>
        <taxon>Hyphomicrobiales</taxon>
        <taxon>Aurantimonadaceae</taxon>
        <taxon>Antarcticirhabdus</taxon>
    </lineage>
</organism>
<reference evidence="1" key="1">
    <citation type="submission" date="2022-11" db="EMBL/GenBank/DDBJ databases">
        <title>beta-Carotene-producing bacterium, Jeongeuplla avenae sp. nov., alleviates the salt stress of Arabidopsis seedlings.</title>
        <authorList>
            <person name="Jiang L."/>
            <person name="Lee J."/>
        </authorList>
    </citation>
    <scope>NUCLEOTIDE SEQUENCE</scope>
    <source>
        <strain evidence="1">DY_R2A_6</strain>
    </source>
</reference>
<protein>
    <submittedName>
        <fullName evidence="1">PAS domain-containing protein</fullName>
    </submittedName>
</protein>
<name>A0ACD4NJI3_9HYPH</name>
<dbReference type="EMBL" id="CP113520">
    <property type="protein sequence ID" value="WAJ26871.1"/>
    <property type="molecule type" value="Genomic_DNA"/>
</dbReference>
<proteinExistence type="predicted"/>
<keyword evidence="2" id="KW-1185">Reference proteome</keyword>
<dbReference type="Proteomes" id="UP001163223">
    <property type="component" value="Chromosome"/>
</dbReference>
<gene>
    <name evidence="1" type="ORF">OXU80_18650</name>
</gene>